<gene>
    <name evidence="1" type="ORF">SAMN05660691_04041</name>
</gene>
<reference evidence="2" key="1">
    <citation type="submission" date="2016-10" db="EMBL/GenBank/DDBJ databases">
        <authorList>
            <person name="Varghese N."/>
            <person name="Submissions S."/>
        </authorList>
    </citation>
    <scope>NUCLEOTIDE SEQUENCE [LARGE SCALE GENOMIC DNA]</scope>
    <source>
        <strain evidence="2">DSM 17616</strain>
    </source>
</reference>
<keyword evidence="2" id="KW-1185">Reference proteome</keyword>
<organism evidence="1 2">
    <name type="scientific">Rheinheimera pacifica</name>
    <dbReference type="NCBI Taxonomy" id="173990"/>
    <lineage>
        <taxon>Bacteria</taxon>
        <taxon>Pseudomonadati</taxon>
        <taxon>Pseudomonadota</taxon>
        <taxon>Gammaproteobacteria</taxon>
        <taxon>Chromatiales</taxon>
        <taxon>Chromatiaceae</taxon>
        <taxon>Rheinheimera</taxon>
    </lineage>
</organism>
<sequence>MRDLAQKLGHTHSWVVKVENLDKKLDLLEFFDFCAALDVDPAPVFKQLLNKVDVE</sequence>
<dbReference type="InterPro" id="IPR010982">
    <property type="entry name" value="Lambda_DNA-bd_dom_sf"/>
</dbReference>
<dbReference type="Proteomes" id="UP000199371">
    <property type="component" value="Unassembled WGS sequence"/>
</dbReference>
<dbReference type="SUPFAM" id="SSF47413">
    <property type="entry name" value="lambda repressor-like DNA-binding domains"/>
    <property type="match status" value="1"/>
</dbReference>
<name>A0A1H6ND94_9GAMM</name>
<dbReference type="Gene3D" id="1.10.260.40">
    <property type="entry name" value="lambda repressor-like DNA-binding domains"/>
    <property type="match status" value="1"/>
</dbReference>
<protein>
    <recommendedName>
        <fullName evidence="3">HTH cro/C1-type domain-containing protein</fullName>
    </recommendedName>
</protein>
<dbReference type="AlphaFoldDB" id="A0A1H6ND94"/>
<proteinExistence type="predicted"/>
<evidence type="ECO:0000313" key="2">
    <source>
        <dbReference type="Proteomes" id="UP000199371"/>
    </source>
</evidence>
<dbReference type="GO" id="GO:0003677">
    <property type="term" value="F:DNA binding"/>
    <property type="evidence" value="ECO:0007669"/>
    <property type="project" value="InterPro"/>
</dbReference>
<evidence type="ECO:0000313" key="1">
    <source>
        <dbReference type="EMBL" id="SEI13098.1"/>
    </source>
</evidence>
<evidence type="ECO:0008006" key="3">
    <source>
        <dbReference type="Google" id="ProtNLM"/>
    </source>
</evidence>
<accession>A0A1H6ND94</accession>
<dbReference type="STRING" id="173990.SAMN05660691_04041"/>
<dbReference type="EMBL" id="FNXF01000027">
    <property type="protein sequence ID" value="SEI13098.1"/>
    <property type="molecule type" value="Genomic_DNA"/>
</dbReference>